<dbReference type="Pfam" id="PF25415">
    <property type="entry name" value="EGF_BRNP1-3"/>
    <property type="match status" value="1"/>
</dbReference>
<evidence type="ECO:0000256" key="1">
    <source>
        <dbReference type="ARBA" id="ARBA00010360"/>
    </source>
</evidence>
<evidence type="ECO:0000256" key="2">
    <source>
        <dbReference type="ARBA" id="ARBA00022729"/>
    </source>
</evidence>
<dbReference type="GO" id="GO:0005737">
    <property type="term" value="C:cytoplasm"/>
    <property type="evidence" value="ECO:0007669"/>
    <property type="project" value="TreeGrafter"/>
</dbReference>
<evidence type="ECO:0000256" key="4">
    <source>
        <dbReference type="ARBA" id="ARBA00023180"/>
    </source>
</evidence>
<reference evidence="7" key="3">
    <citation type="submission" date="2025-09" db="UniProtKB">
        <authorList>
            <consortium name="Ensembl"/>
        </authorList>
    </citation>
    <scope>IDENTIFICATION</scope>
</reference>
<dbReference type="Pfam" id="PF01823">
    <property type="entry name" value="MACPF"/>
    <property type="match status" value="1"/>
</dbReference>
<dbReference type="PANTHER" id="PTHR15564">
    <property type="entry name" value="MACPF DOMAIN-CONTAINING PROTEIN"/>
    <property type="match status" value="1"/>
</dbReference>
<dbReference type="GO" id="GO:0030425">
    <property type="term" value="C:dendrite"/>
    <property type="evidence" value="ECO:0007669"/>
    <property type="project" value="TreeGrafter"/>
</dbReference>
<comment type="similarity">
    <text evidence="1">Belongs to the BRINP family.</text>
</comment>
<dbReference type="Pfam" id="PF19052">
    <property type="entry name" value="BRINP_C"/>
    <property type="match status" value="1"/>
</dbReference>
<dbReference type="GO" id="GO:0045666">
    <property type="term" value="P:positive regulation of neuron differentiation"/>
    <property type="evidence" value="ECO:0007669"/>
    <property type="project" value="InterPro"/>
</dbReference>
<dbReference type="InParanoid" id="H3AB89"/>
<dbReference type="InterPro" id="IPR033237">
    <property type="entry name" value="BRINP"/>
</dbReference>
<keyword evidence="3" id="KW-0338">Growth arrest</keyword>
<evidence type="ECO:0000256" key="3">
    <source>
        <dbReference type="ARBA" id="ARBA00022810"/>
    </source>
</evidence>
<gene>
    <name evidence="7" type="primary">BRINP2</name>
</gene>
<keyword evidence="8" id="KW-1185">Reference proteome</keyword>
<dbReference type="GO" id="GO:0007399">
    <property type="term" value="P:nervous system development"/>
    <property type="evidence" value="ECO:0007669"/>
    <property type="project" value="TreeGrafter"/>
</dbReference>
<reference evidence="8" key="1">
    <citation type="submission" date="2011-08" db="EMBL/GenBank/DDBJ databases">
        <title>The draft genome of Latimeria chalumnae.</title>
        <authorList>
            <person name="Di Palma F."/>
            <person name="Alfoldi J."/>
            <person name="Johnson J."/>
            <person name="Berlin A."/>
            <person name="Gnerre S."/>
            <person name="Jaffe D."/>
            <person name="MacCallum I."/>
            <person name="Young S."/>
            <person name="Walker B.J."/>
            <person name="Lander E."/>
            <person name="Lindblad-Toh K."/>
        </authorList>
    </citation>
    <scope>NUCLEOTIDE SEQUENCE [LARGE SCALE GENOMIC DNA]</scope>
    <source>
        <strain evidence="8">Wild caught</strain>
    </source>
</reference>
<dbReference type="InterPro" id="IPR057671">
    <property type="entry name" value="BRINP_C"/>
</dbReference>
<dbReference type="AlphaFoldDB" id="H3AB89"/>
<accession>H3AB89</accession>
<organism evidence="7 8">
    <name type="scientific">Latimeria chalumnae</name>
    <name type="common">Coelacanth</name>
    <dbReference type="NCBI Taxonomy" id="7897"/>
    <lineage>
        <taxon>Eukaryota</taxon>
        <taxon>Metazoa</taxon>
        <taxon>Chordata</taxon>
        <taxon>Craniata</taxon>
        <taxon>Vertebrata</taxon>
        <taxon>Euteleostomi</taxon>
        <taxon>Coelacanthiformes</taxon>
        <taxon>Coelacanthidae</taxon>
        <taxon>Latimeria</taxon>
    </lineage>
</organism>
<dbReference type="Ensembl" id="ENSLACT00000006969.1">
    <property type="protein sequence ID" value="ENSLACP00000006910.1"/>
    <property type="gene ID" value="ENSLACG00000006134.1"/>
</dbReference>
<dbReference type="GO" id="GO:0071300">
    <property type="term" value="P:cellular response to retinoic acid"/>
    <property type="evidence" value="ECO:0007669"/>
    <property type="project" value="TreeGrafter"/>
</dbReference>
<dbReference type="STRING" id="7897.ENSLACP00000006910"/>
<name>H3AB89_LATCH</name>
<dbReference type="GeneTree" id="ENSGT00940000156099"/>
<proteinExistence type="inferred from homology"/>
<evidence type="ECO:0000256" key="5">
    <source>
        <dbReference type="ARBA" id="ARBA00023306"/>
    </source>
</evidence>
<dbReference type="GO" id="GO:0043025">
    <property type="term" value="C:neuronal cell body"/>
    <property type="evidence" value="ECO:0007669"/>
    <property type="project" value="TreeGrafter"/>
</dbReference>
<reference evidence="7" key="2">
    <citation type="submission" date="2025-08" db="UniProtKB">
        <authorList>
            <consortium name="Ensembl"/>
        </authorList>
    </citation>
    <scope>IDENTIFICATION</scope>
</reference>
<dbReference type="GO" id="GO:0045930">
    <property type="term" value="P:negative regulation of mitotic cell cycle"/>
    <property type="evidence" value="ECO:0007669"/>
    <property type="project" value="InterPro"/>
</dbReference>
<dbReference type="EMBL" id="AFYH01236256">
    <property type="status" value="NOT_ANNOTATED_CDS"/>
    <property type="molecule type" value="Genomic_DNA"/>
</dbReference>
<keyword evidence="4" id="KW-0325">Glycoprotein</keyword>
<keyword evidence="5" id="KW-0131">Cell cycle</keyword>
<evidence type="ECO:0000313" key="7">
    <source>
        <dbReference type="Ensembl" id="ENSLACP00000006910.1"/>
    </source>
</evidence>
<dbReference type="Bgee" id="ENSLACG00000006134">
    <property type="expression patterns" value="Expressed in mesonephros"/>
</dbReference>
<sequence length="689" mass="79099">FREFGRWRVNNLAVERREFLGSPLPLAPEFLRNIRLLGRRPSQHTITENLIKKYGTHFLLSSTLGGEESLTIFVDKRKLGKKPDVGRADTNGSSVTLETLHQLAASYFIDREGTLRRLHHIQIATAAIKVTETRTGPLGCSNYDNLDSVSSVLVQSPENKVHLHGLQDLLPGYMREKFVQAALSYIACNSEGQLICKEKDCWCQCQSKFPGCNCPHADILAMEDSLLRIRETWNGYNTKFEEAEELNLFIKKLPTDRFLNSSTISHRWAIDSGLQRRHQQLEASLALLSKKAQRIVRRLFNLCKRCQKQPRFKLPRERSFRYWLTYVQSQLYCSDNSLLGTFHEETHSCTCPYEQTLCQGPVPCVIGEGDACTTCAPDNTTRCGSCNPSYSLVQGFCRPEVADSMEQYIGFEGELRDLEVKYLLQKRDSRIEVHAIFISNDVRLNSWFDPSWRKRMLLTFKSNKYKTNLVHMMLGLSLQICLTVNSTLEPVLAVYVNPFGGSHSESWFMPVNEEHFPSWERTNFDLALQCSNWTLILGNRWKTFFETVHIYLRSRIKPSEVNGNESVFYEPLELVDPSRNLGYMKINTIQVFGYSMHFDPEGIRDLILQLDFPYTQGSQDSALLQLLEIRDRVNNLSPPGKHRLDLFTCLLRHRLKLSTSEVVRIQASLQAFNAKLPNSVEYETTSLCS</sequence>
<dbReference type="SMART" id="SM00457">
    <property type="entry name" value="MACPF"/>
    <property type="match status" value="1"/>
</dbReference>
<dbReference type="Proteomes" id="UP000008672">
    <property type="component" value="Unassembled WGS sequence"/>
</dbReference>
<keyword evidence="2" id="KW-0732">Signal</keyword>
<protein>
    <submittedName>
        <fullName evidence="7">Bone morphogenetic protein/retinoic acid inducible neural-specific 3a, tandem duplicate 2</fullName>
    </submittedName>
</protein>
<dbReference type="InterPro" id="IPR020864">
    <property type="entry name" value="MACPF"/>
</dbReference>
<dbReference type="PANTHER" id="PTHR15564:SF8">
    <property type="entry name" value="BMP_RETINOIC ACID-INDUCIBLE NEURAL-SPECIFIC PROTEIN 2"/>
    <property type="match status" value="1"/>
</dbReference>
<dbReference type="HOGENOM" id="CLU_018347_0_0_1"/>
<dbReference type="InterPro" id="IPR057450">
    <property type="entry name" value="BRINP_EGF"/>
</dbReference>
<dbReference type="EMBL" id="AFYH01236257">
    <property type="status" value="NOT_ANNOTATED_CDS"/>
    <property type="molecule type" value="Genomic_DNA"/>
</dbReference>
<feature type="domain" description="MACPF" evidence="6">
    <location>
        <begin position="1"/>
        <end position="187"/>
    </location>
</feature>
<evidence type="ECO:0000259" key="6">
    <source>
        <dbReference type="SMART" id="SM00457"/>
    </source>
</evidence>
<dbReference type="eggNOG" id="ENOG502QQZS">
    <property type="taxonomic scope" value="Eukaryota"/>
</dbReference>
<evidence type="ECO:0000313" key="8">
    <source>
        <dbReference type="Proteomes" id="UP000008672"/>
    </source>
</evidence>